<dbReference type="GeneTree" id="ENSGT00940000163287"/>
<feature type="repeat" description="ANK" evidence="3">
    <location>
        <begin position="42"/>
        <end position="74"/>
    </location>
</feature>
<evidence type="ECO:0000313" key="5">
    <source>
        <dbReference type="Ensembl" id="ENSMLEP00000009184.1"/>
    </source>
</evidence>
<dbReference type="InterPro" id="IPR002110">
    <property type="entry name" value="Ankyrin_rpt"/>
</dbReference>
<evidence type="ECO:0000313" key="6">
    <source>
        <dbReference type="Proteomes" id="UP000233140"/>
    </source>
</evidence>
<evidence type="ECO:0000256" key="3">
    <source>
        <dbReference type="PROSITE-ProRule" id="PRU00023"/>
    </source>
</evidence>
<dbReference type="AlphaFoldDB" id="A0A2K5Y0V6"/>
<protein>
    <submittedName>
        <fullName evidence="5">Notch receptor 4</fullName>
    </submittedName>
</protein>
<dbReference type="PANTHER" id="PTHR24171">
    <property type="entry name" value="ANKYRIN REPEAT DOMAIN-CONTAINING PROTEIN 39-RELATED"/>
    <property type="match status" value="1"/>
</dbReference>
<dbReference type="Ensembl" id="ENSMLET00000032583.1">
    <property type="protein sequence ID" value="ENSMLEP00000009184.1"/>
    <property type="gene ID" value="ENSMLEG00000028646.1"/>
</dbReference>
<feature type="repeat" description="ANK" evidence="3">
    <location>
        <begin position="109"/>
        <end position="141"/>
    </location>
</feature>
<organism evidence="5 6">
    <name type="scientific">Mandrillus leucophaeus</name>
    <name type="common">Drill</name>
    <name type="synonym">Papio leucophaeus</name>
    <dbReference type="NCBI Taxonomy" id="9568"/>
    <lineage>
        <taxon>Eukaryota</taxon>
        <taxon>Metazoa</taxon>
        <taxon>Chordata</taxon>
        <taxon>Craniata</taxon>
        <taxon>Vertebrata</taxon>
        <taxon>Euteleostomi</taxon>
        <taxon>Mammalia</taxon>
        <taxon>Eutheria</taxon>
        <taxon>Euarchontoglires</taxon>
        <taxon>Primates</taxon>
        <taxon>Haplorrhini</taxon>
        <taxon>Catarrhini</taxon>
        <taxon>Cercopithecidae</taxon>
        <taxon>Cercopithecinae</taxon>
        <taxon>Mandrillus</taxon>
    </lineage>
</organism>
<feature type="region of interest" description="Disordered" evidence="4">
    <location>
        <begin position="140"/>
        <end position="159"/>
    </location>
</feature>
<feature type="repeat" description="ANK" evidence="3">
    <location>
        <begin position="75"/>
        <end position="97"/>
    </location>
</feature>
<dbReference type="SUPFAM" id="SSF48403">
    <property type="entry name" value="Ankyrin repeat"/>
    <property type="match status" value="1"/>
</dbReference>
<dbReference type="Ensembl" id="ENSMLET00000042397.1">
    <property type="protein sequence ID" value="ENSMLEP00000018909.1"/>
    <property type="gene ID" value="ENSMLEG00000033654.1"/>
</dbReference>
<evidence type="ECO:0000256" key="2">
    <source>
        <dbReference type="ARBA" id="ARBA00023043"/>
    </source>
</evidence>
<dbReference type="Proteomes" id="UP000233140">
    <property type="component" value="Unassembled WGS sequence"/>
</dbReference>
<dbReference type="Pfam" id="PF12796">
    <property type="entry name" value="Ank_2"/>
    <property type="match status" value="1"/>
</dbReference>
<keyword evidence="1" id="KW-0677">Repeat</keyword>
<feature type="compositionally biased region" description="Polar residues" evidence="4">
    <location>
        <begin position="146"/>
        <end position="159"/>
    </location>
</feature>
<dbReference type="GeneTree" id="ENSGT00940000155030"/>
<accession>A0A2K5Y0V6</accession>
<dbReference type="PROSITE" id="PS50088">
    <property type="entry name" value="ANK_REPEAT"/>
    <property type="match status" value="3"/>
</dbReference>
<proteinExistence type="predicted"/>
<gene>
    <name evidence="5" type="primary">NOTCH4</name>
</gene>
<keyword evidence="6" id="KW-1185">Reference proteome</keyword>
<dbReference type="GO" id="GO:0070531">
    <property type="term" value="C:BRCA1-A complex"/>
    <property type="evidence" value="ECO:0007669"/>
    <property type="project" value="TreeGrafter"/>
</dbReference>
<dbReference type="GO" id="GO:0004842">
    <property type="term" value="F:ubiquitin-protein transferase activity"/>
    <property type="evidence" value="ECO:0007669"/>
    <property type="project" value="TreeGrafter"/>
</dbReference>
<dbReference type="PANTHER" id="PTHR24171:SF8">
    <property type="entry name" value="BRCA1-ASSOCIATED RING DOMAIN PROTEIN 1"/>
    <property type="match status" value="1"/>
</dbReference>
<sequence>MSAVCCGEVESRTFQGAWLGCPGPWEPLLDGGACPQAHTVGTGETPLHLAARFCRPTAARRLLEAGANPNQPDRAGRTPLHAAVAADAREVCQLLLRSRQTAVDARTEDGTTPLMLAARLAVEDLVEELIAAQADVGARDKWGQNPWETGTQASGPQQR</sequence>
<keyword evidence="2 3" id="KW-0040">ANK repeat</keyword>
<dbReference type="Pfam" id="PF00023">
    <property type="entry name" value="Ank"/>
    <property type="match status" value="1"/>
</dbReference>
<evidence type="ECO:0000256" key="4">
    <source>
        <dbReference type="SAM" id="MobiDB-lite"/>
    </source>
</evidence>
<dbReference type="STRING" id="9568.ENSMLEP00000018909"/>
<dbReference type="SMART" id="SM00248">
    <property type="entry name" value="ANK"/>
    <property type="match status" value="3"/>
</dbReference>
<dbReference type="InterPro" id="IPR036770">
    <property type="entry name" value="Ankyrin_rpt-contain_sf"/>
</dbReference>
<dbReference type="PROSITE" id="PS50297">
    <property type="entry name" value="ANK_REP_REGION"/>
    <property type="match status" value="3"/>
</dbReference>
<reference evidence="5" key="1">
    <citation type="submission" date="2025-05" db="UniProtKB">
        <authorList>
            <consortium name="Ensembl"/>
        </authorList>
    </citation>
    <scope>IDENTIFICATION</scope>
</reference>
<dbReference type="GO" id="GO:0085020">
    <property type="term" value="P:protein K6-linked ubiquitination"/>
    <property type="evidence" value="ECO:0007669"/>
    <property type="project" value="TreeGrafter"/>
</dbReference>
<evidence type="ECO:0000256" key="1">
    <source>
        <dbReference type="ARBA" id="ARBA00022737"/>
    </source>
</evidence>
<dbReference type="Gene3D" id="1.25.40.20">
    <property type="entry name" value="Ankyrin repeat-containing domain"/>
    <property type="match status" value="1"/>
</dbReference>
<dbReference type="GO" id="GO:0031436">
    <property type="term" value="C:BRCA1-BARD1 complex"/>
    <property type="evidence" value="ECO:0007669"/>
    <property type="project" value="TreeGrafter"/>
</dbReference>
<name>A0A2K5Y0V6_MANLE</name>